<name>A0A0P9CJA0_9CHLR</name>
<reference evidence="2 3" key="1">
    <citation type="submission" date="2015-09" db="EMBL/GenBank/DDBJ databases">
        <title>Draft genome sequence of Kouleothrix aurantiaca JCM 19913.</title>
        <authorList>
            <person name="Hemp J."/>
        </authorList>
    </citation>
    <scope>NUCLEOTIDE SEQUENCE [LARGE SCALE GENOMIC DNA]</scope>
    <source>
        <strain evidence="2 3">COM-B</strain>
    </source>
</reference>
<dbReference type="SUPFAM" id="SSF63829">
    <property type="entry name" value="Calcium-dependent phosphotriesterase"/>
    <property type="match status" value="1"/>
</dbReference>
<feature type="non-terminal residue" evidence="2">
    <location>
        <position position="170"/>
    </location>
</feature>
<sequence>VVETPDGHLWLSGNTGLYEFDPGSARFTRYQPPRDPAPLSPAPNGPNYFGGTSLGTDASGNLLVGTVISGVYTFDTAQRQFTAAYRPNPVNPDSLSNAPINSIYRSRDNILWFGTPFAGVDWLDPLQSQFTFYRHDPTNANNLPDVPMRALAQTQDGALWLGAGDGLLYF</sequence>
<organism evidence="2 3">
    <name type="scientific">Kouleothrix aurantiaca</name>
    <dbReference type="NCBI Taxonomy" id="186479"/>
    <lineage>
        <taxon>Bacteria</taxon>
        <taxon>Bacillati</taxon>
        <taxon>Chloroflexota</taxon>
        <taxon>Chloroflexia</taxon>
        <taxon>Chloroflexales</taxon>
        <taxon>Roseiflexineae</taxon>
        <taxon>Roseiflexaceae</taxon>
        <taxon>Kouleothrix</taxon>
    </lineage>
</organism>
<gene>
    <name evidence="2" type="ORF">SE17_44085</name>
</gene>
<proteinExistence type="predicted"/>
<dbReference type="InterPro" id="IPR011110">
    <property type="entry name" value="Reg_prop"/>
</dbReference>
<feature type="region of interest" description="Disordered" evidence="1">
    <location>
        <begin position="29"/>
        <end position="51"/>
    </location>
</feature>
<feature type="compositionally biased region" description="Pro residues" evidence="1">
    <location>
        <begin position="33"/>
        <end position="44"/>
    </location>
</feature>
<dbReference type="Gene3D" id="2.130.10.10">
    <property type="entry name" value="YVTN repeat-like/Quinoprotein amine dehydrogenase"/>
    <property type="match status" value="1"/>
</dbReference>
<dbReference type="InterPro" id="IPR015943">
    <property type="entry name" value="WD40/YVTN_repeat-like_dom_sf"/>
</dbReference>
<dbReference type="EMBL" id="LJCR01003718">
    <property type="protein sequence ID" value="KPV45428.1"/>
    <property type="molecule type" value="Genomic_DNA"/>
</dbReference>
<protein>
    <recommendedName>
        <fullName evidence="4">Histidine kinase</fullName>
    </recommendedName>
</protein>
<dbReference type="Proteomes" id="UP000050509">
    <property type="component" value="Unassembled WGS sequence"/>
</dbReference>
<evidence type="ECO:0000313" key="3">
    <source>
        <dbReference type="Proteomes" id="UP000050509"/>
    </source>
</evidence>
<evidence type="ECO:0000313" key="2">
    <source>
        <dbReference type="EMBL" id="KPV45428.1"/>
    </source>
</evidence>
<dbReference type="Pfam" id="PF07494">
    <property type="entry name" value="Reg_prop"/>
    <property type="match status" value="1"/>
</dbReference>
<evidence type="ECO:0000256" key="1">
    <source>
        <dbReference type="SAM" id="MobiDB-lite"/>
    </source>
</evidence>
<comment type="caution">
    <text evidence="2">The sequence shown here is derived from an EMBL/GenBank/DDBJ whole genome shotgun (WGS) entry which is preliminary data.</text>
</comment>
<dbReference type="AlphaFoldDB" id="A0A0P9CJA0"/>
<feature type="non-terminal residue" evidence="2">
    <location>
        <position position="1"/>
    </location>
</feature>
<keyword evidence="3" id="KW-1185">Reference proteome</keyword>
<evidence type="ECO:0008006" key="4">
    <source>
        <dbReference type="Google" id="ProtNLM"/>
    </source>
</evidence>
<accession>A0A0P9CJA0</accession>